<evidence type="ECO:0000313" key="4">
    <source>
        <dbReference type="EMBL" id="SHF81312.1"/>
    </source>
</evidence>
<comment type="similarity">
    <text evidence="1">Belongs to the esterase D family.</text>
</comment>
<dbReference type="Pfam" id="PF00756">
    <property type="entry name" value="Esterase"/>
    <property type="match status" value="1"/>
</dbReference>
<dbReference type="EMBL" id="FQUC01000010">
    <property type="protein sequence ID" value="SHF81312.1"/>
    <property type="molecule type" value="Genomic_DNA"/>
</dbReference>
<evidence type="ECO:0008006" key="6">
    <source>
        <dbReference type="Google" id="ProtNLM"/>
    </source>
</evidence>
<dbReference type="OrthoDB" id="9784036at2"/>
<sequence length="288" mass="33196">MRIYYWAFFLLFSISAYSFAQEDICIGKKYKVFSNLLQEKREYQVYLPNSYNKNSSDKKYPVIYLTDGESFFHSLTAVHKSFFTERASLMPECIVVGIINTDRTRDLTPTKSAYRRDGTREEGDKELGGGAGTFARFLIEELRPLIDLGYKTSGENILFGHSYGGLFVLSVFFQYTDKFDTYIAIDPALWWDNAKLAKDAEYILQTKQFSNKTLYVGIAGGKRPDNRYIHFSVANVFLEETLPKGKEKGLLYYSKVFPDENHGTIPIPGMIDAFRQIYVTPNLRNKFK</sequence>
<dbReference type="InterPro" id="IPR052558">
    <property type="entry name" value="Siderophore_Hydrolase_D"/>
</dbReference>
<evidence type="ECO:0000256" key="2">
    <source>
        <dbReference type="ARBA" id="ARBA00022801"/>
    </source>
</evidence>
<gene>
    <name evidence="4" type="ORF">SAMN05444362_110105</name>
</gene>
<evidence type="ECO:0000313" key="5">
    <source>
        <dbReference type="Proteomes" id="UP000184480"/>
    </source>
</evidence>
<protein>
    <recommendedName>
        <fullName evidence="6">Esterase</fullName>
    </recommendedName>
</protein>
<organism evidence="4 5">
    <name type="scientific">Dysgonomonas macrotermitis</name>
    <dbReference type="NCBI Taxonomy" id="1346286"/>
    <lineage>
        <taxon>Bacteria</taxon>
        <taxon>Pseudomonadati</taxon>
        <taxon>Bacteroidota</taxon>
        <taxon>Bacteroidia</taxon>
        <taxon>Bacteroidales</taxon>
        <taxon>Dysgonomonadaceae</taxon>
        <taxon>Dysgonomonas</taxon>
    </lineage>
</organism>
<evidence type="ECO:0000256" key="1">
    <source>
        <dbReference type="ARBA" id="ARBA00005622"/>
    </source>
</evidence>
<dbReference type="PANTHER" id="PTHR40841:SF2">
    <property type="entry name" value="SIDEROPHORE-DEGRADING ESTERASE (EUROFUNG)"/>
    <property type="match status" value="1"/>
</dbReference>
<keyword evidence="5" id="KW-1185">Reference proteome</keyword>
<dbReference type="SUPFAM" id="SSF53474">
    <property type="entry name" value="alpha/beta-Hydrolases"/>
    <property type="match status" value="1"/>
</dbReference>
<dbReference type="Proteomes" id="UP000184480">
    <property type="component" value="Unassembled WGS sequence"/>
</dbReference>
<dbReference type="GO" id="GO:0016788">
    <property type="term" value="F:hydrolase activity, acting on ester bonds"/>
    <property type="evidence" value="ECO:0007669"/>
    <property type="project" value="TreeGrafter"/>
</dbReference>
<dbReference type="InterPro" id="IPR029058">
    <property type="entry name" value="AB_hydrolase_fold"/>
</dbReference>
<feature type="chain" id="PRO_5009909908" description="Esterase" evidence="3">
    <location>
        <begin position="21"/>
        <end position="288"/>
    </location>
</feature>
<name>A0A1M5EQL2_9BACT</name>
<reference evidence="5" key="1">
    <citation type="submission" date="2016-11" db="EMBL/GenBank/DDBJ databases">
        <authorList>
            <person name="Varghese N."/>
            <person name="Submissions S."/>
        </authorList>
    </citation>
    <scope>NUCLEOTIDE SEQUENCE [LARGE SCALE GENOMIC DNA]</scope>
    <source>
        <strain evidence="5">DSM 27370</strain>
    </source>
</reference>
<keyword evidence="2" id="KW-0378">Hydrolase</keyword>
<proteinExistence type="inferred from homology"/>
<dbReference type="STRING" id="1346286.SAMN05444362_110105"/>
<dbReference type="Gene3D" id="3.40.50.1820">
    <property type="entry name" value="alpha/beta hydrolase"/>
    <property type="match status" value="1"/>
</dbReference>
<dbReference type="PANTHER" id="PTHR40841">
    <property type="entry name" value="SIDEROPHORE TRIACETYLFUSARININE C ESTERASE"/>
    <property type="match status" value="1"/>
</dbReference>
<keyword evidence="3" id="KW-0732">Signal</keyword>
<dbReference type="InterPro" id="IPR000801">
    <property type="entry name" value="Esterase-like"/>
</dbReference>
<feature type="signal peptide" evidence="3">
    <location>
        <begin position="1"/>
        <end position="20"/>
    </location>
</feature>
<evidence type="ECO:0000256" key="3">
    <source>
        <dbReference type="SAM" id="SignalP"/>
    </source>
</evidence>
<dbReference type="RefSeq" id="WP_062183662.1">
    <property type="nucleotide sequence ID" value="NZ_BBXL01000022.1"/>
</dbReference>
<dbReference type="AlphaFoldDB" id="A0A1M5EQL2"/>
<accession>A0A1M5EQL2</accession>